<feature type="non-terminal residue" evidence="7">
    <location>
        <position position="258"/>
    </location>
</feature>
<evidence type="ECO:0000259" key="6">
    <source>
        <dbReference type="Pfam" id="PF00588"/>
    </source>
</evidence>
<proteinExistence type="inferred from homology"/>
<dbReference type="EMBL" id="CAKKNE010000002">
    <property type="protein sequence ID" value="CAH0368120.1"/>
    <property type="molecule type" value="Genomic_DNA"/>
</dbReference>
<dbReference type="Gene3D" id="3.40.1280.10">
    <property type="match status" value="1"/>
</dbReference>
<dbReference type="CDD" id="cd18093">
    <property type="entry name" value="SpoU-like_TrmJ"/>
    <property type="match status" value="1"/>
</dbReference>
<feature type="chain" id="PRO_5035300102" description="tRNA/rRNA methyltransferase SpoU type domain-containing protein" evidence="5">
    <location>
        <begin position="47"/>
        <end position="258"/>
    </location>
</feature>
<organism evidence="7 8">
    <name type="scientific">Pelagomonas calceolata</name>
    <dbReference type="NCBI Taxonomy" id="35677"/>
    <lineage>
        <taxon>Eukaryota</taxon>
        <taxon>Sar</taxon>
        <taxon>Stramenopiles</taxon>
        <taxon>Ochrophyta</taxon>
        <taxon>Pelagophyceae</taxon>
        <taxon>Pelagomonadales</taxon>
        <taxon>Pelagomonadaceae</taxon>
        <taxon>Pelagomonas</taxon>
    </lineage>
</organism>
<feature type="signal peptide" evidence="5">
    <location>
        <begin position="1"/>
        <end position="46"/>
    </location>
</feature>
<dbReference type="InterPro" id="IPR004384">
    <property type="entry name" value="RNA_MeTrfase_TrmJ/LasT"/>
</dbReference>
<protein>
    <recommendedName>
        <fullName evidence="6">tRNA/rRNA methyltransferase SpoU type domain-containing protein</fullName>
    </recommendedName>
</protein>
<dbReference type="SUPFAM" id="SSF75217">
    <property type="entry name" value="alpha/beta knot"/>
    <property type="match status" value="1"/>
</dbReference>
<feature type="non-terminal residue" evidence="7">
    <location>
        <position position="1"/>
    </location>
</feature>
<keyword evidence="2" id="KW-0489">Methyltransferase</keyword>
<comment type="caution">
    <text evidence="7">The sequence shown here is derived from an EMBL/GenBank/DDBJ whole genome shotgun (WGS) entry which is preliminary data.</text>
</comment>
<dbReference type="InterPro" id="IPR001537">
    <property type="entry name" value="SpoU_MeTrfase"/>
</dbReference>
<dbReference type="AlphaFoldDB" id="A0A8J2SB13"/>
<dbReference type="Pfam" id="PF00588">
    <property type="entry name" value="SpoU_methylase"/>
    <property type="match status" value="1"/>
</dbReference>
<evidence type="ECO:0000256" key="2">
    <source>
        <dbReference type="ARBA" id="ARBA00022603"/>
    </source>
</evidence>
<evidence type="ECO:0000313" key="8">
    <source>
        <dbReference type="Proteomes" id="UP000789595"/>
    </source>
</evidence>
<keyword evidence="5" id="KW-0732">Signal</keyword>
<sequence>SKRADQTLSGRIDCGIVPDRGRTRTMRQKRCVACMLLLLHLPVTSALRLQHIDVVLVGPQYASNVGQALRLCACFEVGRLKLVKPEYDRDADATYERRFAMPQGRAVRDERTIVCDTLDDALRDVEFSVAFSGRGRANDQFAAAAPALAARVDGRTALVFGREADGLRAEELARCGASVEIDSAESLNLSHAVSIALADIYARADSEAPAAPDVAPDATIDALVSRLGAALGADEGFRATSRGKVSACVEINVASMAW</sequence>
<keyword evidence="8" id="KW-1185">Reference proteome</keyword>
<dbReference type="PANTHER" id="PTHR42786">
    <property type="entry name" value="TRNA/RRNA METHYLTRANSFERASE"/>
    <property type="match status" value="1"/>
</dbReference>
<evidence type="ECO:0000256" key="5">
    <source>
        <dbReference type="SAM" id="SignalP"/>
    </source>
</evidence>
<keyword evidence="3" id="KW-0808">Transferase</keyword>
<dbReference type="OrthoDB" id="241340at2759"/>
<evidence type="ECO:0000313" key="7">
    <source>
        <dbReference type="EMBL" id="CAH0368120.1"/>
    </source>
</evidence>
<reference evidence="7" key="1">
    <citation type="submission" date="2021-11" db="EMBL/GenBank/DDBJ databases">
        <authorList>
            <consortium name="Genoscope - CEA"/>
            <person name="William W."/>
        </authorList>
    </citation>
    <scope>NUCLEOTIDE SEQUENCE</scope>
</reference>
<evidence type="ECO:0000256" key="1">
    <source>
        <dbReference type="ARBA" id="ARBA00007228"/>
    </source>
</evidence>
<dbReference type="GO" id="GO:0008173">
    <property type="term" value="F:RNA methyltransferase activity"/>
    <property type="evidence" value="ECO:0007669"/>
    <property type="project" value="InterPro"/>
</dbReference>
<gene>
    <name evidence="7" type="ORF">PECAL_2P11700</name>
</gene>
<dbReference type="InterPro" id="IPR029028">
    <property type="entry name" value="Alpha/beta_knot_MTases"/>
</dbReference>
<dbReference type="Proteomes" id="UP000789595">
    <property type="component" value="Unassembled WGS sequence"/>
</dbReference>
<evidence type="ECO:0000256" key="4">
    <source>
        <dbReference type="ARBA" id="ARBA00022691"/>
    </source>
</evidence>
<feature type="domain" description="tRNA/rRNA methyltransferase SpoU type" evidence="6">
    <location>
        <begin position="53"/>
        <end position="197"/>
    </location>
</feature>
<dbReference type="PANTHER" id="PTHR42786:SF2">
    <property type="entry name" value="TRNA (CYTIDINE_URIDINE-2'-O-)-METHYLTRANSFERASE TRMJ"/>
    <property type="match status" value="1"/>
</dbReference>
<keyword evidence="4" id="KW-0949">S-adenosyl-L-methionine</keyword>
<name>A0A8J2SB13_9STRA</name>
<evidence type="ECO:0000256" key="3">
    <source>
        <dbReference type="ARBA" id="ARBA00022679"/>
    </source>
</evidence>
<dbReference type="GO" id="GO:0005829">
    <property type="term" value="C:cytosol"/>
    <property type="evidence" value="ECO:0007669"/>
    <property type="project" value="TreeGrafter"/>
</dbReference>
<dbReference type="GO" id="GO:0002128">
    <property type="term" value="P:tRNA nucleoside ribose methylation"/>
    <property type="evidence" value="ECO:0007669"/>
    <property type="project" value="TreeGrafter"/>
</dbReference>
<comment type="similarity">
    <text evidence="1">Belongs to the class IV-like SAM-binding methyltransferase superfamily. RNA methyltransferase TrmH family.</text>
</comment>
<accession>A0A8J2SB13</accession>
<dbReference type="GO" id="GO:0003723">
    <property type="term" value="F:RNA binding"/>
    <property type="evidence" value="ECO:0007669"/>
    <property type="project" value="InterPro"/>
</dbReference>
<dbReference type="InterPro" id="IPR029026">
    <property type="entry name" value="tRNA_m1G_MTases_N"/>
</dbReference>